<accession>A0A091BH14</accession>
<dbReference type="InterPro" id="IPR018247">
    <property type="entry name" value="EF_Hand_1_Ca_BS"/>
</dbReference>
<dbReference type="PROSITE" id="PS50222">
    <property type="entry name" value="EF_HAND_2"/>
    <property type="match status" value="3"/>
</dbReference>
<feature type="domain" description="EF-hand" evidence="2">
    <location>
        <begin position="67"/>
        <end position="102"/>
    </location>
</feature>
<sequence length="147" mass="15448">MKALTFLAASLALVAGSVGAQAPAAPAAPSPTPQADAAFARMDANRDGTLSRDEFRAGWVAMTRTLAARQRLRQQFDTVDANRDGGIDATEYRNLLLIREAGAAAPALAEFDADRDGKLSFGEYIEVVRKLAPRNDAAADAAAGNDD</sequence>
<feature type="signal peptide" evidence="1">
    <location>
        <begin position="1"/>
        <end position="20"/>
    </location>
</feature>
<dbReference type="GO" id="GO:0005509">
    <property type="term" value="F:calcium ion binding"/>
    <property type="evidence" value="ECO:0007669"/>
    <property type="project" value="InterPro"/>
</dbReference>
<gene>
    <name evidence="3" type="ORF">P873_00880</name>
</gene>
<dbReference type="SUPFAM" id="SSF47473">
    <property type="entry name" value="EF-hand"/>
    <property type="match status" value="1"/>
</dbReference>
<dbReference type="EMBL" id="AWXU01000025">
    <property type="protein sequence ID" value="KFN50079.1"/>
    <property type="molecule type" value="Genomic_DNA"/>
</dbReference>
<dbReference type="STRING" id="1121013.GCA_000426365_00337"/>
<dbReference type="PROSITE" id="PS00018">
    <property type="entry name" value="EF_HAND_1"/>
    <property type="match status" value="2"/>
</dbReference>
<dbReference type="Pfam" id="PF13202">
    <property type="entry name" value="EF-hand_5"/>
    <property type="match status" value="3"/>
</dbReference>
<keyword evidence="4" id="KW-1185">Reference proteome</keyword>
<name>A0A091BH14_9GAMM</name>
<reference evidence="3 4" key="1">
    <citation type="submission" date="2013-09" db="EMBL/GenBank/DDBJ databases">
        <title>Genome sequencing of Arenimonas composti.</title>
        <authorList>
            <person name="Chen F."/>
            <person name="Wang G."/>
        </authorList>
    </citation>
    <scope>NUCLEOTIDE SEQUENCE [LARGE SCALE GENOMIC DNA]</scope>
    <source>
        <strain evidence="3 4">TR7-09</strain>
    </source>
</reference>
<evidence type="ECO:0000256" key="1">
    <source>
        <dbReference type="SAM" id="SignalP"/>
    </source>
</evidence>
<dbReference type="AlphaFoldDB" id="A0A091BH14"/>
<keyword evidence="1" id="KW-0732">Signal</keyword>
<dbReference type="InterPro" id="IPR011992">
    <property type="entry name" value="EF-hand-dom_pair"/>
</dbReference>
<evidence type="ECO:0000259" key="2">
    <source>
        <dbReference type="PROSITE" id="PS50222"/>
    </source>
</evidence>
<protein>
    <recommendedName>
        <fullName evidence="2">EF-hand domain-containing protein</fullName>
    </recommendedName>
</protein>
<evidence type="ECO:0000313" key="3">
    <source>
        <dbReference type="EMBL" id="KFN50079.1"/>
    </source>
</evidence>
<dbReference type="RefSeq" id="WP_051239367.1">
    <property type="nucleotide sequence ID" value="NZ_AUFF01000001.1"/>
</dbReference>
<feature type="chain" id="PRO_5001869851" description="EF-hand domain-containing protein" evidence="1">
    <location>
        <begin position="21"/>
        <end position="147"/>
    </location>
</feature>
<dbReference type="Proteomes" id="UP000029391">
    <property type="component" value="Unassembled WGS sequence"/>
</dbReference>
<proteinExistence type="predicted"/>
<dbReference type="InterPro" id="IPR002048">
    <property type="entry name" value="EF_hand_dom"/>
</dbReference>
<dbReference type="SMART" id="SM00054">
    <property type="entry name" value="EFh"/>
    <property type="match status" value="3"/>
</dbReference>
<dbReference type="CDD" id="cd00051">
    <property type="entry name" value="EFh"/>
    <property type="match status" value="1"/>
</dbReference>
<organism evidence="3 4">
    <name type="scientific">Arenimonas composti TR7-09 = DSM 18010</name>
    <dbReference type="NCBI Taxonomy" id="1121013"/>
    <lineage>
        <taxon>Bacteria</taxon>
        <taxon>Pseudomonadati</taxon>
        <taxon>Pseudomonadota</taxon>
        <taxon>Gammaproteobacteria</taxon>
        <taxon>Lysobacterales</taxon>
        <taxon>Lysobacteraceae</taxon>
        <taxon>Arenimonas</taxon>
    </lineage>
</organism>
<comment type="caution">
    <text evidence="3">The sequence shown here is derived from an EMBL/GenBank/DDBJ whole genome shotgun (WGS) entry which is preliminary data.</text>
</comment>
<dbReference type="Gene3D" id="1.10.238.10">
    <property type="entry name" value="EF-hand"/>
    <property type="match status" value="2"/>
</dbReference>
<feature type="domain" description="EF-hand" evidence="2">
    <location>
        <begin position="107"/>
        <end position="134"/>
    </location>
</feature>
<feature type="domain" description="EF-hand" evidence="2">
    <location>
        <begin position="30"/>
        <end position="65"/>
    </location>
</feature>
<evidence type="ECO:0000313" key="4">
    <source>
        <dbReference type="Proteomes" id="UP000029391"/>
    </source>
</evidence>
<dbReference type="eggNOG" id="ENOG5030G15">
    <property type="taxonomic scope" value="Bacteria"/>
</dbReference>